<keyword evidence="2" id="KW-0812">Transmembrane</keyword>
<protein>
    <recommendedName>
        <fullName evidence="5">Cell division protein FtsL</fullName>
    </recommendedName>
</protein>
<feature type="transmembrane region" description="Helical" evidence="2">
    <location>
        <begin position="53"/>
        <end position="74"/>
    </location>
</feature>
<evidence type="ECO:0000313" key="4">
    <source>
        <dbReference type="Proteomes" id="UP000460221"/>
    </source>
</evidence>
<comment type="caution">
    <text evidence="3">The sequence shown here is derived from an EMBL/GenBank/DDBJ whole genome shotgun (WGS) entry which is preliminary data.</text>
</comment>
<dbReference type="AlphaFoldDB" id="A0A7K1FQU7"/>
<gene>
    <name evidence="3" type="ORF">GIS00_21505</name>
</gene>
<name>A0A7K1FQU7_9ACTN</name>
<evidence type="ECO:0000256" key="2">
    <source>
        <dbReference type="SAM" id="Phobius"/>
    </source>
</evidence>
<dbReference type="EMBL" id="WLYK01000009">
    <property type="protein sequence ID" value="MTD16517.1"/>
    <property type="molecule type" value="Genomic_DNA"/>
</dbReference>
<sequence length="204" mass="20770">MTIQQDPDQQERTRSGSADKAYARRERRAALARGDRLTDTGRPVRAALSRVPFVLAIMLLLAGGIAGVLLLNTLTDAADLETQRSRSVQETLLMDVQEQQQNVARLNSTDEIARAARELGLVPAGDAPFLVIDKNGKGTVIGSPSAVPTPTTTTPAAATTPAVTTGAANGTGTPATGTALTTAPAGTAPATTGAATAATTAAGR</sequence>
<evidence type="ECO:0008006" key="5">
    <source>
        <dbReference type="Google" id="ProtNLM"/>
    </source>
</evidence>
<dbReference type="Proteomes" id="UP000460221">
    <property type="component" value="Unassembled WGS sequence"/>
</dbReference>
<feature type="compositionally biased region" description="Low complexity" evidence="1">
    <location>
        <begin position="146"/>
        <end position="204"/>
    </location>
</feature>
<evidence type="ECO:0000313" key="3">
    <source>
        <dbReference type="EMBL" id="MTD16517.1"/>
    </source>
</evidence>
<proteinExistence type="predicted"/>
<feature type="region of interest" description="Disordered" evidence="1">
    <location>
        <begin position="142"/>
        <end position="204"/>
    </location>
</feature>
<keyword evidence="2" id="KW-0472">Membrane</keyword>
<accession>A0A7K1FQU7</accession>
<organism evidence="3 4">
    <name type="scientific">Nakamurella alba</name>
    <dbReference type="NCBI Taxonomy" id="2665158"/>
    <lineage>
        <taxon>Bacteria</taxon>
        <taxon>Bacillati</taxon>
        <taxon>Actinomycetota</taxon>
        <taxon>Actinomycetes</taxon>
        <taxon>Nakamurellales</taxon>
        <taxon>Nakamurellaceae</taxon>
        <taxon>Nakamurella</taxon>
    </lineage>
</organism>
<reference evidence="3 4" key="1">
    <citation type="submission" date="2019-11" db="EMBL/GenBank/DDBJ databases">
        <authorList>
            <person name="Jiang L.-Q."/>
        </authorList>
    </citation>
    <scope>NUCLEOTIDE SEQUENCE [LARGE SCALE GENOMIC DNA]</scope>
    <source>
        <strain evidence="3 4">YIM 132087</strain>
    </source>
</reference>
<keyword evidence="4" id="KW-1185">Reference proteome</keyword>
<feature type="region of interest" description="Disordered" evidence="1">
    <location>
        <begin position="1"/>
        <end position="23"/>
    </location>
</feature>
<dbReference type="RefSeq" id="WP_154770475.1">
    <property type="nucleotide sequence ID" value="NZ_WLYK01000009.1"/>
</dbReference>
<keyword evidence="2" id="KW-1133">Transmembrane helix</keyword>
<evidence type="ECO:0000256" key="1">
    <source>
        <dbReference type="SAM" id="MobiDB-lite"/>
    </source>
</evidence>